<sequence>MHDVKNEGLESNFNSSPKYAALARKAAMLEAQLAFMEF</sequence>
<protein>
    <submittedName>
        <fullName evidence="1">Uncharacterized protein</fullName>
    </submittedName>
</protein>
<organism evidence="1 2">
    <name type="scientific">Nostoc flagelliforme CCNUN1</name>
    <dbReference type="NCBI Taxonomy" id="2038116"/>
    <lineage>
        <taxon>Bacteria</taxon>
        <taxon>Bacillati</taxon>
        <taxon>Cyanobacteriota</taxon>
        <taxon>Cyanophyceae</taxon>
        <taxon>Nostocales</taxon>
        <taxon>Nostocaceae</taxon>
        <taxon>Nostoc</taxon>
    </lineage>
</organism>
<keyword evidence="2" id="KW-1185">Reference proteome</keyword>
<evidence type="ECO:0000313" key="2">
    <source>
        <dbReference type="Proteomes" id="UP000232003"/>
    </source>
</evidence>
<dbReference type="EMBL" id="CP024793">
    <property type="protein sequence ID" value="AUB44490.1"/>
    <property type="molecule type" value="Genomic_DNA"/>
</dbReference>
<keyword evidence="1" id="KW-0614">Plasmid</keyword>
<evidence type="ECO:0000313" key="1">
    <source>
        <dbReference type="EMBL" id="AUB44490.1"/>
    </source>
</evidence>
<name>A0A2K8T9Z6_9NOSO</name>
<proteinExistence type="predicted"/>
<geneLocation type="plasmid" evidence="2">
    <name>pnfsy08</name>
</geneLocation>
<dbReference type="AlphaFoldDB" id="A0A2K8T9Z6"/>
<gene>
    <name evidence="1" type="ORF">COO91_10717</name>
</gene>
<reference evidence="1 2" key="1">
    <citation type="submission" date="2017-11" db="EMBL/GenBank/DDBJ databases">
        <title>Complete genome of a free-living desiccation-tolerant cyanobacterium and its photosynthetic adaptation to extreme terrestrial habitat.</title>
        <authorList>
            <person name="Shang J."/>
        </authorList>
    </citation>
    <scope>NUCLEOTIDE SEQUENCE [LARGE SCALE GENOMIC DNA]</scope>
    <source>
        <strain evidence="1 2">CCNUN1</strain>
        <plasmid evidence="2">pnfsy08</plasmid>
    </source>
</reference>
<accession>A0A2K8T9Z6</accession>
<dbReference type="KEGG" id="nfl:COO91_10717"/>
<dbReference type="Proteomes" id="UP000232003">
    <property type="component" value="Plasmid pNFSY08"/>
</dbReference>